<keyword evidence="3 10" id="KW-0808">Transferase</keyword>
<dbReference type="GO" id="GO:0099621">
    <property type="term" value="F:undecaprenyl-phosphate 4-deoxy-4-formamido-L-arabinose transferase activity"/>
    <property type="evidence" value="ECO:0007669"/>
    <property type="project" value="UniProtKB-EC"/>
</dbReference>
<dbReference type="EC" id="2.4.2.53" evidence="10"/>
<evidence type="ECO:0000256" key="3">
    <source>
        <dbReference type="ARBA" id="ARBA00022679"/>
    </source>
</evidence>
<keyword evidence="2 10" id="KW-0328">Glycosyltransferase</keyword>
<dbReference type="Pfam" id="PF00535">
    <property type="entry name" value="Glycos_transf_2"/>
    <property type="match status" value="1"/>
</dbReference>
<dbReference type="AlphaFoldDB" id="A0A5C6ASS4"/>
<keyword evidence="5" id="KW-0448">Lipopolysaccharide biosynthesis</keyword>
<proteinExistence type="predicted"/>
<evidence type="ECO:0000256" key="5">
    <source>
        <dbReference type="ARBA" id="ARBA00022985"/>
    </source>
</evidence>
<dbReference type="GO" id="GO:0009103">
    <property type="term" value="P:lipopolysaccharide biosynthetic process"/>
    <property type="evidence" value="ECO:0007669"/>
    <property type="project" value="UniProtKB-KW"/>
</dbReference>
<dbReference type="EMBL" id="SJPN01000004">
    <property type="protein sequence ID" value="TWU02477.1"/>
    <property type="molecule type" value="Genomic_DNA"/>
</dbReference>
<feature type="transmembrane region" description="Helical" evidence="8">
    <location>
        <begin position="301"/>
        <end position="326"/>
    </location>
</feature>
<dbReference type="InterPro" id="IPR001173">
    <property type="entry name" value="Glyco_trans_2-like"/>
</dbReference>
<feature type="transmembrane region" description="Helical" evidence="8">
    <location>
        <begin position="258"/>
        <end position="281"/>
    </location>
</feature>
<dbReference type="OrthoDB" id="9807778at2"/>
<dbReference type="PANTHER" id="PTHR48090">
    <property type="entry name" value="UNDECAPRENYL-PHOSPHATE 4-DEOXY-4-FORMAMIDO-L-ARABINOSE TRANSFERASE-RELATED"/>
    <property type="match status" value="1"/>
</dbReference>
<keyword evidence="7 8" id="KW-0472">Membrane</keyword>
<gene>
    <name evidence="10" type="primary">arnC_1</name>
    <name evidence="10" type="ORF">Pla52n_35270</name>
</gene>
<dbReference type="RefSeq" id="WP_146520798.1">
    <property type="nucleotide sequence ID" value="NZ_CP151726.1"/>
</dbReference>
<dbReference type="InterPro" id="IPR050256">
    <property type="entry name" value="Glycosyltransferase_2"/>
</dbReference>
<organism evidence="10 11">
    <name type="scientific">Stieleria varia</name>
    <dbReference type="NCBI Taxonomy" id="2528005"/>
    <lineage>
        <taxon>Bacteria</taxon>
        <taxon>Pseudomonadati</taxon>
        <taxon>Planctomycetota</taxon>
        <taxon>Planctomycetia</taxon>
        <taxon>Pirellulales</taxon>
        <taxon>Pirellulaceae</taxon>
        <taxon>Stieleria</taxon>
    </lineage>
</organism>
<dbReference type="GO" id="GO:0005886">
    <property type="term" value="C:plasma membrane"/>
    <property type="evidence" value="ECO:0007669"/>
    <property type="project" value="TreeGrafter"/>
</dbReference>
<keyword evidence="1" id="KW-1003">Cell membrane</keyword>
<comment type="caution">
    <text evidence="10">The sequence shown here is derived from an EMBL/GenBank/DDBJ whole genome shotgun (WGS) entry which is preliminary data.</text>
</comment>
<accession>A0A5C6ASS4</accession>
<evidence type="ECO:0000256" key="1">
    <source>
        <dbReference type="ARBA" id="ARBA00022475"/>
    </source>
</evidence>
<reference evidence="10 11" key="1">
    <citation type="submission" date="2019-02" db="EMBL/GenBank/DDBJ databases">
        <title>Deep-cultivation of Planctomycetes and their phenomic and genomic characterization uncovers novel biology.</title>
        <authorList>
            <person name="Wiegand S."/>
            <person name="Jogler M."/>
            <person name="Boedeker C."/>
            <person name="Pinto D."/>
            <person name="Vollmers J."/>
            <person name="Rivas-Marin E."/>
            <person name="Kohn T."/>
            <person name="Peeters S.H."/>
            <person name="Heuer A."/>
            <person name="Rast P."/>
            <person name="Oberbeckmann S."/>
            <person name="Bunk B."/>
            <person name="Jeske O."/>
            <person name="Meyerdierks A."/>
            <person name="Storesund J.E."/>
            <person name="Kallscheuer N."/>
            <person name="Luecker S."/>
            <person name="Lage O.M."/>
            <person name="Pohl T."/>
            <person name="Merkel B.J."/>
            <person name="Hornburger P."/>
            <person name="Mueller R.-W."/>
            <person name="Bruemmer F."/>
            <person name="Labrenz M."/>
            <person name="Spormann A.M."/>
            <person name="Op Den Camp H."/>
            <person name="Overmann J."/>
            <person name="Amann R."/>
            <person name="Jetten M.S.M."/>
            <person name="Mascher T."/>
            <person name="Medema M.H."/>
            <person name="Devos D.P."/>
            <person name="Kaster A.-K."/>
            <person name="Ovreas L."/>
            <person name="Rohde M."/>
            <person name="Galperin M.Y."/>
            <person name="Jogler C."/>
        </authorList>
    </citation>
    <scope>NUCLEOTIDE SEQUENCE [LARGE SCALE GENOMIC DNA]</scope>
    <source>
        <strain evidence="10 11">Pla52n</strain>
    </source>
</reference>
<evidence type="ECO:0000259" key="9">
    <source>
        <dbReference type="Pfam" id="PF00535"/>
    </source>
</evidence>
<evidence type="ECO:0000313" key="11">
    <source>
        <dbReference type="Proteomes" id="UP000320176"/>
    </source>
</evidence>
<evidence type="ECO:0000256" key="2">
    <source>
        <dbReference type="ARBA" id="ARBA00022676"/>
    </source>
</evidence>
<dbReference type="CDD" id="cd04187">
    <property type="entry name" value="DPM1_like_bac"/>
    <property type="match status" value="1"/>
</dbReference>
<evidence type="ECO:0000256" key="6">
    <source>
        <dbReference type="ARBA" id="ARBA00022989"/>
    </source>
</evidence>
<evidence type="ECO:0000313" key="10">
    <source>
        <dbReference type="EMBL" id="TWU02477.1"/>
    </source>
</evidence>
<evidence type="ECO:0000256" key="8">
    <source>
        <dbReference type="SAM" id="Phobius"/>
    </source>
</evidence>
<name>A0A5C6ASS4_9BACT</name>
<dbReference type="SUPFAM" id="SSF53448">
    <property type="entry name" value="Nucleotide-diphospho-sugar transferases"/>
    <property type="match status" value="1"/>
</dbReference>
<sequence>MNDFEPPPPESAPVGDLTLDATSSPAPLLSFVVPTMNEEQTVVTLVEKIHGVCQQNGYTYEVIFVDDGSTDATWQRMRELATQRGEVTAIRFRRNFGKAAALSAGFKATRGTIVFTMDADLQDDPIEVPSFLAKLDEGFDVVSGWKQKRKDSWDKVYPSKVFNWLVSTMTGVRLHDHNCGFKAYRRGVIEDVRLYGELHRFVPVLAAAQGWRVGQIPVVHHEREFGSSKYGVARIVKGFLDLLSVFFLTTFGKRPLHLIGTLGLLCFTIGGVVMMYLSSRWVITRVFYEEDSYLHLHQSALFYYCIVAILLGSQLFLTGLLAELIVAESDSAKRPYNISEAVGSNSKAVGTNSLAVGTNFKAGDFNRAGEPS</sequence>
<keyword evidence="4 8" id="KW-0812">Transmembrane</keyword>
<keyword evidence="6 8" id="KW-1133">Transmembrane helix</keyword>
<evidence type="ECO:0000256" key="7">
    <source>
        <dbReference type="ARBA" id="ARBA00023136"/>
    </source>
</evidence>
<dbReference type="Gene3D" id="3.90.550.10">
    <property type="entry name" value="Spore Coat Polysaccharide Biosynthesis Protein SpsA, Chain A"/>
    <property type="match status" value="1"/>
</dbReference>
<keyword evidence="11" id="KW-1185">Reference proteome</keyword>
<evidence type="ECO:0000256" key="4">
    <source>
        <dbReference type="ARBA" id="ARBA00022692"/>
    </source>
</evidence>
<feature type="domain" description="Glycosyltransferase 2-like" evidence="9">
    <location>
        <begin position="30"/>
        <end position="192"/>
    </location>
</feature>
<dbReference type="Proteomes" id="UP000320176">
    <property type="component" value="Unassembled WGS sequence"/>
</dbReference>
<dbReference type="PANTHER" id="PTHR48090:SF3">
    <property type="entry name" value="UNDECAPRENYL-PHOSPHATE 4-DEOXY-4-FORMAMIDO-L-ARABINOSE TRANSFERASE"/>
    <property type="match status" value="1"/>
</dbReference>
<dbReference type="InterPro" id="IPR029044">
    <property type="entry name" value="Nucleotide-diphossugar_trans"/>
</dbReference>
<protein>
    <submittedName>
        <fullName evidence="10">Undecaprenyl-phosphate 4-deoxy-4-formamido-L-arabinose transferase</fullName>
        <ecNumber evidence="10">2.4.2.53</ecNumber>
    </submittedName>
</protein>